<sequence length="247" mass="28360">MASVSDAEDLERQGNPDESTAPLAPKDIPDLRQRAGQGCFICLESHSQGQYAVLVPCLRPTESRQVREIRKNPDKTTTRYKPNSLWDSAGESDCEIYERLLDTCYQHLGHWKRWLPYYGIIKVTEVNFQFDGVVESDGRYPIYMETANLENISEKCKEAIARHPTDSFFDLDQICLDDREHSDKCLIGMREWSEPCIKVEAEKAEQRLKQLLFLSRLTDCARNPMEANGLDSLKGMAQDTCIYEIKI</sequence>
<reference evidence="2 3" key="1">
    <citation type="journal article" date="2012" name="PLoS Pathog.">
        <title>Comparative pathogenomics reveals horizontally acquired novel virulence genes in fungi infecting cereal hosts.</title>
        <authorList>
            <person name="Gardiner D.M."/>
            <person name="McDonald M.C."/>
            <person name="Covarelli L."/>
            <person name="Solomon P.S."/>
            <person name="Rusu A.G."/>
            <person name="Marshall M."/>
            <person name="Kazan K."/>
            <person name="Chakraborty S."/>
            <person name="McDonald B.A."/>
            <person name="Manners J.M."/>
        </authorList>
    </citation>
    <scope>NUCLEOTIDE SEQUENCE [LARGE SCALE GENOMIC DNA]</scope>
    <source>
        <strain evidence="2 3">CS3096</strain>
    </source>
</reference>
<accession>K3VFN9</accession>
<dbReference type="HOGENOM" id="CLU_072835_0_0_1"/>
<protein>
    <submittedName>
        <fullName evidence="2">Uncharacterized protein</fullName>
    </submittedName>
</protein>
<gene>
    <name evidence="2" type="ORF">FPSE_08089</name>
</gene>
<comment type="caution">
    <text evidence="2">The sequence shown here is derived from an EMBL/GenBank/DDBJ whole genome shotgun (WGS) entry which is preliminary data.</text>
</comment>
<feature type="region of interest" description="Disordered" evidence="1">
    <location>
        <begin position="1"/>
        <end position="28"/>
    </location>
</feature>
<evidence type="ECO:0000256" key="1">
    <source>
        <dbReference type="SAM" id="MobiDB-lite"/>
    </source>
</evidence>
<evidence type="ECO:0000313" key="3">
    <source>
        <dbReference type="Proteomes" id="UP000007978"/>
    </source>
</evidence>
<dbReference type="AlphaFoldDB" id="K3VFN9"/>
<evidence type="ECO:0000313" key="2">
    <source>
        <dbReference type="EMBL" id="EKJ71643.1"/>
    </source>
</evidence>
<dbReference type="eggNOG" id="ENOG502SQI1">
    <property type="taxonomic scope" value="Eukaryota"/>
</dbReference>
<organism evidence="2 3">
    <name type="scientific">Fusarium pseudograminearum (strain CS3096)</name>
    <name type="common">Wheat and barley crown-rot fungus</name>
    <dbReference type="NCBI Taxonomy" id="1028729"/>
    <lineage>
        <taxon>Eukaryota</taxon>
        <taxon>Fungi</taxon>
        <taxon>Dikarya</taxon>
        <taxon>Ascomycota</taxon>
        <taxon>Pezizomycotina</taxon>
        <taxon>Sordariomycetes</taxon>
        <taxon>Hypocreomycetidae</taxon>
        <taxon>Hypocreales</taxon>
        <taxon>Nectriaceae</taxon>
        <taxon>Fusarium</taxon>
    </lineage>
</organism>
<dbReference type="GeneID" id="20366707"/>
<dbReference type="KEGG" id="fpu:FPSE_08089"/>
<dbReference type="RefSeq" id="XP_009259482.1">
    <property type="nucleotide sequence ID" value="XM_009261207.1"/>
</dbReference>
<name>K3VFN9_FUSPC</name>
<dbReference type="EMBL" id="AFNW01000283">
    <property type="protein sequence ID" value="EKJ71643.1"/>
    <property type="molecule type" value="Genomic_DNA"/>
</dbReference>
<keyword evidence="3" id="KW-1185">Reference proteome</keyword>
<proteinExistence type="predicted"/>
<dbReference type="Proteomes" id="UP000007978">
    <property type="component" value="Chromosome 2"/>
</dbReference>
<dbReference type="OrthoDB" id="3557612at2759"/>